<dbReference type="AlphaFoldDB" id="A0A9P4X0I8"/>
<reference evidence="2" key="1">
    <citation type="submission" date="2019-04" db="EMBL/GenBank/DDBJ databases">
        <title>Sequencing of skin fungus with MAO and IRED activity.</title>
        <authorList>
            <person name="Marsaioli A.J."/>
            <person name="Bonatto J.M.C."/>
            <person name="Reis Junior O."/>
        </authorList>
    </citation>
    <scope>NUCLEOTIDE SEQUENCE</scope>
    <source>
        <strain evidence="2">28M1</strain>
    </source>
</reference>
<accession>A0A9P4X0I8</accession>
<feature type="domain" description="DUF7730" evidence="1">
    <location>
        <begin position="14"/>
        <end position="237"/>
    </location>
</feature>
<name>A0A9P4X0I8_9PLEO</name>
<proteinExistence type="predicted"/>
<gene>
    <name evidence="2" type="ORF">E8E12_011570</name>
</gene>
<protein>
    <recommendedName>
        <fullName evidence="1">DUF7730 domain-containing protein</fullName>
    </recommendedName>
</protein>
<evidence type="ECO:0000313" key="2">
    <source>
        <dbReference type="EMBL" id="KAF3047180.1"/>
    </source>
</evidence>
<dbReference type="Proteomes" id="UP000758155">
    <property type="component" value="Unassembled WGS sequence"/>
</dbReference>
<sequence>MAGIEMQDDQKTLDQSQSPFINKLSLEIRRMIYFEMLGGLTLKLRTADGKPVTECYRCDSGLKEPFSSRRVDLKFVLPMLRTCRQIYSEAIEYLYTCNTFSLATWDDDYPTIDYLHYYFLPQRLNQVRDLHIDWEIDSFYFNHHHGITADQLQFAAWKKSWAAIPALKGLRQLHVTLWFKWRDIIDCYEEIWSPNEGTLLEPIKSVTVPTNFIVVLPDRRCSTDVHMGESKCILQLPEEIIVDNVSLGPI</sequence>
<dbReference type="Pfam" id="PF24864">
    <property type="entry name" value="DUF7730"/>
    <property type="match status" value="1"/>
</dbReference>
<dbReference type="EMBL" id="SWKV01000003">
    <property type="protein sequence ID" value="KAF3047180.1"/>
    <property type="molecule type" value="Genomic_DNA"/>
</dbReference>
<evidence type="ECO:0000259" key="1">
    <source>
        <dbReference type="Pfam" id="PF24864"/>
    </source>
</evidence>
<dbReference type="PANTHER" id="PTHR38790:SF9">
    <property type="entry name" value="F-BOX DOMAIN-CONTAINING PROTEIN"/>
    <property type="match status" value="1"/>
</dbReference>
<dbReference type="PANTHER" id="PTHR38790">
    <property type="entry name" value="2EXR DOMAIN-CONTAINING PROTEIN-RELATED"/>
    <property type="match status" value="1"/>
</dbReference>
<comment type="caution">
    <text evidence="2">The sequence shown here is derived from an EMBL/GenBank/DDBJ whole genome shotgun (WGS) entry which is preliminary data.</text>
</comment>
<dbReference type="OrthoDB" id="4757095at2759"/>
<evidence type="ECO:0000313" key="3">
    <source>
        <dbReference type="Proteomes" id="UP000758155"/>
    </source>
</evidence>
<organism evidence="2 3">
    <name type="scientific">Didymella heteroderae</name>
    <dbReference type="NCBI Taxonomy" id="1769908"/>
    <lineage>
        <taxon>Eukaryota</taxon>
        <taxon>Fungi</taxon>
        <taxon>Dikarya</taxon>
        <taxon>Ascomycota</taxon>
        <taxon>Pezizomycotina</taxon>
        <taxon>Dothideomycetes</taxon>
        <taxon>Pleosporomycetidae</taxon>
        <taxon>Pleosporales</taxon>
        <taxon>Pleosporineae</taxon>
        <taxon>Didymellaceae</taxon>
        <taxon>Didymella</taxon>
    </lineage>
</organism>
<dbReference type="InterPro" id="IPR056632">
    <property type="entry name" value="DUF7730"/>
</dbReference>
<keyword evidence="3" id="KW-1185">Reference proteome</keyword>